<feature type="domain" description="BPL/LPL catalytic" evidence="4">
    <location>
        <begin position="1"/>
        <end position="190"/>
    </location>
</feature>
<evidence type="ECO:0000256" key="3">
    <source>
        <dbReference type="ARBA" id="ARBA00024227"/>
    </source>
</evidence>
<dbReference type="PANTHER" id="PTHR12835">
    <property type="entry name" value="BIOTIN PROTEIN LIGASE"/>
    <property type="match status" value="1"/>
</dbReference>
<dbReference type="PROSITE" id="PS51733">
    <property type="entry name" value="BPL_LPL_CATALYTIC"/>
    <property type="match status" value="1"/>
</dbReference>
<dbReference type="PANTHER" id="PTHR12835:SF5">
    <property type="entry name" value="BIOTIN--PROTEIN LIGASE"/>
    <property type="match status" value="1"/>
</dbReference>
<dbReference type="RefSeq" id="WP_344783338.1">
    <property type="nucleotide sequence ID" value="NZ_BAABAF010000007.1"/>
</dbReference>
<name>A0ABP7GN62_9MICO</name>
<dbReference type="Pfam" id="PF03099">
    <property type="entry name" value="BPL_LplA_LipB"/>
    <property type="match status" value="1"/>
</dbReference>
<keyword evidence="2" id="KW-0092">Biotin</keyword>
<evidence type="ECO:0000313" key="6">
    <source>
        <dbReference type="Proteomes" id="UP001500540"/>
    </source>
</evidence>
<evidence type="ECO:0000313" key="5">
    <source>
        <dbReference type="EMBL" id="GAA3768375.1"/>
    </source>
</evidence>
<keyword evidence="1 5" id="KW-0436">Ligase</keyword>
<reference evidence="6" key="1">
    <citation type="journal article" date="2019" name="Int. J. Syst. Evol. Microbiol.">
        <title>The Global Catalogue of Microorganisms (GCM) 10K type strain sequencing project: providing services to taxonomists for standard genome sequencing and annotation.</title>
        <authorList>
            <consortium name="The Broad Institute Genomics Platform"/>
            <consortium name="The Broad Institute Genome Sequencing Center for Infectious Disease"/>
            <person name="Wu L."/>
            <person name="Ma J."/>
        </authorList>
    </citation>
    <scope>NUCLEOTIDE SEQUENCE [LARGE SCALE GENOMIC DNA]</scope>
    <source>
        <strain evidence="6">JCM 16950</strain>
    </source>
</reference>
<dbReference type="SUPFAM" id="SSF55681">
    <property type="entry name" value="Class II aaRS and biotin synthetases"/>
    <property type="match status" value="1"/>
</dbReference>
<comment type="caution">
    <text evidence="5">The sequence shown here is derived from an EMBL/GenBank/DDBJ whole genome shotgun (WGS) entry which is preliminary data.</text>
</comment>
<dbReference type="Proteomes" id="UP001500540">
    <property type="component" value="Unassembled WGS sequence"/>
</dbReference>
<dbReference type="GO" id="GO:0016874">
    <property type="term" value="F:ligase activity"/>
    <property type="evidence" value="ECO:0007669"/>
    <property type="project" value="UniProtKB-KW"/>
</dbReference>
<dbReference type="InterPro" id="IPR004143">
    <property type="entry name" value="BPL_LPL_catalytic"/>
</dbReference>
<dbReference type="NCBIfam" id="TIGR00121">
    <property type="entry name" value="birA_ligase"/>
    <property type="match status" value="1"/>
</dbReference>
<evidence type="ECO:0000256" key="1">
    <source>
        <dbReference type="ARBA" id="ARBA00022598"/>
    </source>
</evidence>
<dbReference type="EMBL" id="BAABAF010000007">
    <property type="protein sequence ID" value="GAA3768375.1"/>
    <property type="molecule type" value="Genomic_DNA"/>
</dbReference>
<sequence length="262" mass="26819">MAQAYPRTAAISPRVEVVASTGSTNADAVARASADPSAWPHLSLLLTHDQRAGRGRLDRSWTAPPGTSLAVSVVVRIGSIPPASRGWIPLVAGAAMTRAVSAQLHGSHSVGLKWPNDVLVDGGKICGILAEMVPGEDAVVIGSGINTSMSRADLPVATATSFAALGRVADDDRLLADYLVALDEQLAALAHGRAAEAGVRSEVEALCTTLGQRVQVSLPDGSQLVGHAQRLDDGGRLVVEVGGREIAVSAGDVVHVRGSGAD</sequence>
<dbReference type="EC" id="6.3.4.15" evidence="3"/>
<accession>A0ABP7GN62</accession>
<dbReference type="Gene3D" id="3.30.930.10">
    <property type="entry name" value="Bira Bifunctional Protein, Domain 2"/>
    <property type="match status" value="1"/>
</dbReference>
<proteinExistence type="predicted"/>
<organism evidence="5 6">
    <name type="scientific">Microbacterium kribbense</name>
    <dbReference type="NCBI Taxonomy" id="433645"/>
    <lineage>
        <taxon>Bacteria</taxon>
        <taxon>Bacillati</taxon>
        <taxon>Actinomycetota</taxon>
        <taxon>Actinomycetes</taxon>
        <taxon>Micrococcales</taxon>
        <taxon>Microbacteriaceae</taxon>
        <taxon>Microbacterium</taxon>
    </lineage>
</organism>
<dbReference type="Gene3D" id="2.30.30.100">
    <property type="match status" value="1"/>
</dbReference>
<dbReference type="InterPro" id="IPR045864">
    <property type="entry name" value="aa-tRNA-synth_II/BPL/LPL"/>
</dbReference>
<dbReference type="CDD" id="cd16442">
    <property type="entry name" value="BPL"/>
    <property type="match status" value="1"/>
</dbReference>
<protein>
    <recommendedName>
        <fullName evidence="3">biotin--[biotin carboxyl-carrier protein] ligase</fullName>
        <ecNumber evidence="3">6.3.4.15</ecNumber>
    </recommendedName>
</protein>
<evidence type="ECO:0000256" key="2">
    <source>
        <dbReference type="ARBA" id="ARBA00023267"/>
    </source>
</evidence>
<evidence type="ECO:0000259" key="4">
    <source>
        <dbReference type="PROSITE" id="PS51733"/>
    </source>
</evidence>
<keyword evidence="6" id="KW-1185">Reference proteome</keyword>
<dbReference type="InterPro" id="IPR004408">
    <property type="entry name" value="Biotin_CoA_COase_ligase"/>
</dbReference>
<dbReference type="Pfam" id="PF02237">
    <property type="entry name" value="BPL_C"/>
    <property type="match status" value="1"/>
</dbReference>
<dbReference type="InterPro" id="IPR003142">
    <property type="entry name" value="BPL_C"/>
</dbReference>
<gene>
    <name evidence="5" type="ORF">GCM10022240_21070</name>
</gene>